<dbReference type="OrthoDB" id="429520at2759"/>
<keyword evidence="3" id="KW-0963">Cytoplasm</keyword>
<evidence type="ECO:0000313" key="7">
    <source>
        <dbReference type="EMBL" id="TGZ48808.1"/>
    </source>
</evidence>
<accession>A0A4S2KM26</accession>
<dbReference type="EMBL" id="SJOL01011346">
    <property type="protein sequence ID" value="TGZ48808.1"/>
    <property type="molecule type" value="Genomic_DNA"/>
</dbReference>
<dbReference type="STRING" id="147828.A0A4S2KM26"/>
<comment type="function">
    <text evidence="6">Functions as component of the Arp2/3 complex which is involved in regulation of actin polymerization and together with an activating nucleation-promoting factor (NPF) mediates the formation of branched actin networks. Arp2/3 complex plays a critical role in the control of cell morphogenesis via the modulation of cell polarity development.</text>
</comment>
<sequence>MGRSDVRTSIEENMAKNTGDTKFRKVDVDQYTESAFQDEQADDSSATKLNEFDVRGLLEKAKFDEALALVLQNAPINSKDQALKDTAFRYVMRLLSQIKAQNIDEFVAGLDEPKIDLLMKYIYRGFEQQPQDTTNATLLTWHEKVHARGKSGCIIRVLTDRRRI</sequence>
<gene>
    <name evidence="7" type="ORF">CRM22_010941</name>
</gene>
<comment type="function">
    <text evidence="5">Functions as a component of the Arp2/3 complex which is involved in regulation of actin polymerization and together with an activating nucleation-promoting factor (NPF) mediates the formation of branched actin networks.</text>
</comment>
<evidence type="ECO:0000256" key="4">
    <source>
        <dbReference type="ARBA" id="ARBA00023212"/>
    </source>
</evidence>
<evidence type="ECO:0000256" key="1">
    <source>
        <dbReference type="ARBA" id="ARBA00004245"/>
    </source>
</evidence>
<dbReference type="GO" id="GO:0030833">
    <property type="term" value="P:regulation of actin filament polymerization"/>
    <property type="evidence" value="ECO:0007669"/>
    <property type="project" value="InterPro"/>
</dbReference>
<comment type="similarity">
    <text evidence="2 6">Belongs to the ARPC5 family.</text>
</comment>
<dbReference type="InterPro" id="IPR006789">
    <property type="entry name" value="ARPC5"/>
</dbReference>
<evidence type="ECO:0000256" key="3">
    <source>
        <dbReference type="ARBA" id="ARBA00022490"/>
    </source>
</evidence>
<evidence type="ECO:0000313" key="8">
    <source>
        <dbReference type="Proteomes" id="UP000308267"/>
    </source>
</evidence>
<comment type="subcellular location">
    <subcellularLocation>
        <location evidence="1">Cytoplasm</location>
        <location evidence="1">Cytoskeleton</location>
    </subcellularLocation>
</comment>
<keyword evidence="8" id="KW-1185">Reference proteome</keyword>
<dbReference type="FunFam" id="1.25.40.190:FF:000003">
    <property type="entry name" value="Actin-related protein 2/3 complex subunit 5"/>
    <property type="match status" value="1"/>
</dbReference>
<evidence type="ECO:0000256" key="2">
    <source>
        <dbReference type="ARBA" id="ARBA00006084"/>
    </source>
</evidence>
<dbReference type="GO" id="GO:0034314">
    <property type="term" value="P:Arp2/3 complex-mediated actin nucleation"/>
    <property type="evidence" value="ECO:0007669"/>
    <property type="project" value="InterPro"/>
</dbReference>
<proteinExistence type="inferred from homology"/>
<dbReference type="GO" id="GO:0005885">
    <property type="term" value="C:Arp2/3 protein complex"/>
    <property type="evidence" value="ECO:0007669"/>
    <property type="project" value="InterPro"/>
</dbReference>
<keyword evidence="4 6" id="KW-0206">Cytoskeleton</keyword>
<dbReference type="InterPro" id="IPR036743">
    <property type="entry name" value="ARPC5_sf"/>
</dbReference>
<reference evidence="7 8" key="1">
    <citation type="journal article" date="2019" name="BMC Genomics">
        <title>New insights from Opisthorchis felineus genome: update on genomics of the epidemiologically important liver flukes.</title>
        <authorList>
            <person name="Ershov N.I."/>
            <person name="Mordvinov V.A."/>
            <person name="Prokhortchouk E.B."/>
            <person name="Pakharukova M.Y."/>
            <person name="Gunbin K.V."/>
            <person name="Ustyantsev K."/>
            <person name="Genaev M.A."/>
            <person name="Blinov A.G."/>
            <person name="Mazur A."/>
            <person name="Boulygina E."/>
            <person name="Tsygankova S."/>
            <person name="Khrameeva E."/>
            <person name="Chekanov N."/>
            <person name="Fan G."/>
            <person name="Xiao A."/>
            <person name="Zhang H."/>
            <person name="Xu X."/>
            <person name="Yang H."/>
            <person name="Solovyev V."/>
            <person name="Lee S.M."/>
            <person name="Liu X."/>
            <person name="Afonnikov D.A."/>
            <person name="Skryabin K.G."/>
        </authorList>
    </citation>
    <scope>NUCLEOTIDE SEQUENCE [LARGE SCALE GENOMIC DNA]</scope>
    <source>
        <strain evidence="7">AK-0245</strain>
        <tissue evidence="7">Whole organism</tissue>
    </source>
</reference>
<dbReference type="Gene3D" id="1.25.40.190">
    <property type="entry name" value="Actin-related protein 2/3 complex subunit 5"/>
    <property type="match status" value="1"/>
</dbReference>
<dbReference type="Pfam" id="PF04699">
    <property type="entry name" value="P16-Arc"/>
    <property type="match status" value="1"/>
</dbReference>
<comment type="caution">
    <text evidence="7">The sequence shown here is derived from an EMBL/GenBank/DDBJ whole genome shotgun (WGS) entry which is preliminary data.</text>
</comment>
<organism evidence="7 8">
    <name type="scientific">Opisthorchis felineus</name>
    <dbReference type="NCBI Taxonomy" id="147828"/>
    <lineage>
        <taxon>Eukaryota</taxon>
        <taxon>Metazoa</taxon>
        <taxon>Spiralia</taxon>
        <taxon>Lophotrochozoa</taxon>
        <taxon>Platyhelminthes</taxon>
        <taxon>Trematoda</taxon>
        <taxon>Digenea</taxon>
        <taxon>Opisthorchiida</taxon>
        <taxon>Opisthorchiata</taxon>
        <taxon>Opisthorchiidae</taxon>
        <taxon>Opisthorchis</taxon>
    </lineage>
</organism>
<evidence type="ECO:0000256" key="5">
    <source>
        <dbReference type="ARBA" id="ARBA00060329"/>
    </source>
</evidence>
<dbReference type="PIRSF" id="PIRSF039096">
    <property type="entry name" value="p16-ARC"/>
    <property type="match status" value="1"/>
</dbReference>
<protein>
    <recommendedName>
        <fullName evidence="6">Actin-related protein 2/3 complex subunit 5</fullName>
    </recommendedName>
</protein>
<name>A0A4S2KM26_OPIFE</name>
<evidence type="ECO:0000256" key="6">
    <source>
        <dbReference type="RuleBase" id="RU004301"/>
    </source>
</evidence>
<dbReference type="PANTHER" id="PTHR12644">
    <property type="entry name" value="ARP2/3 COMPLEX 16 KD SUBUNIT P16-ARC"/>
    <property type="match status" value="1"/>
</dbReference>
<dbReference type="Proteomes" id="UP000308267">
    <property type="component" value="Unassembled WGS sequence"/>
</dbReference>
<dbReference type="SUPFAM" id="SSF69103">
    <property type="entry name" value="Arp2/3 complex 16 kDa subunit ARPC5"/>
    <property type="match status" value="1"/>
</dbReference>
<dbReference type="AlphaFoldDB" id="A0A4S2KM26"/>